<geneLocation type="plasmid" evidence="3 4">
    <name>unnamed5</name>
</geneLocation>
<keyword evidence="2" id="KW-1133">Transmembrane helix</keyword>
<accession>A0A1W6AJE2</accession>
<name>A0A1W6AJE2_BACMY</name>
<evidence type="ECO:0000256" key="1">
    <source>
        <dbReference type="SAM" id="Coils"/>
    </source>
</evidence>
<evidence type="ECO:0000313" key="3">
    <source>
        <dbReference type="EMBL" id="ARJ25950.1"/>
    </source>
</evidence>
<feature type="transmembrane region" description="Helical" evidence="2">
    <location>
        <begin position="62"/>
        <end position="80"/>
    </location>
</feature>
<dbReference type="EMBL" id="CP020748">
    <property type="protein sequence ID" value="ARJ25950.1"/>
    <property type="molecule type" value="Genomic_DNA"/>
</dbReference>
<feature type="transmembrane region" description="Helical" evidence="2">
    <location>
        <begin position="37"/>
        <end position="56"/>
    </location>
</feature>
<proteinExistence type="predicted"/>
<keyword evidence="2" id="KW-0472">Membrane</keyword>
<evidence type="ECO:0000256" key="2">
    <source>
        <dbReference type="SAM" id="Phobius"/>
    </source>
</evidence>
<keyword evidence="2" id="KW-0812">Transmembrane</keyword>
<sequence length="148" mass="17729">MARFEGKTNEQAEQLYEELKMDITEEEEHYSRLLSRVGKLAIIMMALISFNTFIIRSLYVCYFFNVISIIFPCIGVYLYLKIKKYRTQIELLDDEFCNFYINNSKYLTLERKERFLFKYQKAGGFNKPFIFIEARMEELKNKGPGNIF</sequence>
<reference evidence="3 4" key="1">
    <citation type="submission" date="2017-04" db="EMBL/GenBank/DDBJ databases">
        <title>The Characteristic of a Fine Plant Growth-Promoting Rhizobacteria Bacillus mycoides Gnyt1 and its Whole Genome Sequencing Analysis.</title>
        <authorList>
            <person name="Li J.H."/>
            <person name="Yao T."/>
        </authorList>
    </citation>
    <scope>NUCLEOTIDE SEQUENCE [LARGE SCALE GENOMIC DNA]</scope>
    <source>
        <strain evidence="3 4">Gnyt1</strain>
        <plasmid evidence="4">Plasmid unnamed5</plasmid>
    </source>
</reference>
<organism evidence="3 4">
    <name type="scientific">Bacillus mycoides</name>
    <dbReference type="NCBI Taxonomy" id="1405"/>
    <lineage>
        <taxon>Bacteria</taxon>
        <taxon>Bacillati</taxon>
        <taxon>Bacillota</taxon>
        <taxon>Bacilli</taxon>
        <taxon>Bacillales</taxon>
        <taxon>Bacillaceae</taxon>
        <taxon>Bacillus</taxon>
        <taxon>Bacillus cereus group</taxon>
    </lineage>
</organism>
<dbReference type="Proteomes" id="UP000192932">
    <property type="component" value="Plasmid unnamed5"/>
</dbReference>
<keyword evidence="1" id="KW-0175">Coiled coil</keyword>
<gene>
    <name evidence="3" type="ORF">B7492_33505</name>
</gene>
<dbReference type="RefSeq" id="WP_085313634.1">
    <property type="nucleotide sequence ID" value="NZ_CP020748.1"/>
</dbReference>
<evidence type="ECO:0000313" key="4">
    <source>
        <dbReference type="Proteomes" id="UP000192932"/>
    </source>
</evidence>
<protein>
    <submittedName>
        <fullName evidence="3">Uncharacterized protein</fullName>
    </submittedName>
</protein>
<dbReference type="AlphaFoldDB" id="A0A1W6AJE2"/>
<keyword evidence="3" id="KW-0614">Plasmid</keyword>
<feature type="coiled-coil region" evidence="1">
    <location>
        <begin position="9"/>
        <end position="36"/>
    </location>
</feature>